<dbReference type="Gene3D" id="3.40.50.300">
    <property type="entry name" value="P-loop containing nucleotide triphosphate hydrolases"/>
    <property type="match status" value="1"/>
</dbReference>
<dbReference type="InterPro" id="IPR013663">
    <property type="entry name" value="Helicase_SWF/SNF/SWI_bac"/>
</dbReference>
<dbReference type="InterPro" id="IPR001650">
    <property type="entry name" value="Helicase_C-like"/>
</dbReference>
<dbReference type="InterPro" id="IPR049730">
    <property type="entry name" value="SNF2/RAD54-like_C"/>
</dbReference>
<feature type="domain" description="SWIM-type" evidence="3">
    <location>
        <begin position="45"/>
        <end position="95"/>
    </location>
</feature>
<proteinExistence type="predicted"/>
<dbReference type="InterPro" id="IPR038718">
    <property type="entry name" value="SNF2-like_sf"/>
</dbReference>
<keyword evidence="6" id="KW-0347">Helicase</keyword>
<dbReference type="InterPro" id="IPR000330">
    <property type="entry name" value="SNF2_N"/>
</dbReference>
<evidence type="ECO:0000259" key="4">
    <source>
        <dbReference type="PROSITE" id="PS51192"/>
    </source>
</evidence>
<dbReference type="Pfam" id="PF00176">
    <property type="entry name" value="SNF2-rel_dom"/>
    <property type="match status" value="1"/>
</dbReference>
<keyword evidence="2" id="KW-0479">Metal-binding</keyword>
<evidence type="ECO:0000313" key="7">
    <source>
        <dbReference type="Proteomes" id="UP001501166"/>
    </source>
</evidence>
<dbReference type="InterPro" id="IPR027417">
    <property type="entry name" value="P-loop_NTPase"/>
</dbReference>
<evidence type="ECO:0000313" key="6">
    <source>
        <dbReference type="EMBL" id="GAA0368894.1"/>
    </source>
</evidence>
<accession>A0ABN0XNL2</accession>
<gene>
    <name evidence="6" type="ORF">GCM10008932_20700</name>
</gene>
<feature type="domain" description="Helicase ATP-binding" evidence="4">
    <location>
        <begin position="649"/>
        <end position="811"/>
    </location>
</feature>
<dbReference type="PROSITE" id="PS51192">
    <property type="entry name" value="HELICASE_ATP_BIND_1"/>
    <property type="match status" value="1"/>
</dbReference>
<evidence type="ECO:0000259" key="5">
    <source>
        <dbReference type="PROSITE" id="PS51194"/>
    </source>
</evidence>
<keyword evidence="6" id="KW-0067">ATP-binding</keyword>
<feature type="domain" description="Helicase C-terminal" evidence="5">
    <location>
        <begin position="921"/>
        <end position="1079"/>
    </location>
</feature>
<dbReference type="Proteomes" id="UP001501166">
    <property type="component" value="Unassembled WGS sequence"/>
</dbReference>
<reference evidence="6 7" key="1">
    <citation type="journal article" date="2019" name="Int. J. Syst. Evol. Microbiol.">
        <title>The Global Catalogue of Microorganisms (GCM) 10K type strain sequencing project: providing services to taxonomists for standard genome sequencing and annotation.</title>
        <authorList>
            <consortium name="The Broad Institute Genomics Platform"/>
            <consortium name="The Broad Institute Genome Sequencing Center for Infectious Disease"/>
            <person name="Wu L."/>
            <person name="Ma J."/>
        </authorList>
    </citation>
    <scope>NUCLEOTIDE SEQUENCE [LARGE SCALE GENOMIC DNA]</scope>
    <source>
        <strain evidence="6 7">JCM 12662</strain>
    </source>
</reference>
<evidence type="ECO:0000256" key="2">
    <source>
        <dbReference type="PROSITE-ProRule" id="PRU00325"/>
    </source>
</evidence>
<sequence>MKKQTFPEMTITSLASNYSTFLQGRELYQKSKVSQLKVDSKNHTIQVSVDDKQSETVHLRFYPNGVAKKYHCTCKVFEKQSGACKHVVAGMFYLNDIEASELTKKSVNKTPSQAMFSYSESEKAVSDLLTLSKKEITRHTASLYKEPVFVEYILNVSGTKVNPVYELYMRIGKEYLYIVKNAAQTIKDMINEEEVYFGKNFTYNSDDFALLPEDRKVFEKLNDINELMKSLMPIGYESQFMNKESFTIPPLYIREVLKLLDKTIGAFVRFGRPPTQLSQADRGKALELHTDIHDLNLEFKIEKKDTLFHFTMVDTDIDNDSFTFHEKAKMIEFGQTFYLMESPAFDLVRQIMTGLKESGSNTLVMKRHELEEFMSVTVSHLNDIMTIESDQAVKELVYEAQFEPQLYIDTSGPDLLVRPVFSYGNAKIYPLEEENDYEEEAILVRDWSKESSILAQLFDEIPPRARERDIWRLSYTQEISQFLYDSISRLADNMEIFLSQSARNLLYSPTRQPRVTMEMRESTNLLDIRFETEDIPSDELRKLMKELENNQSFYRLSSGQIVNLKDPSFQAMRRAKESLDIEDDELEEEMTVSVFQGLSALDEETINQGSRFQKLVTQLFEPSELSFDLPKGLEATMRPYQVTGFKWLKSLDHFGFGGVLADDMGLGKTIQTITFLLSKYEEQGGQYLIVCPSSVVFNWQYEWKKFAPGIETIVISGNKEEREAKKQQAIDENIPIWITSYPLVQRDSDLYEDQSFKTIVLDESQNVKNSSAKTTQAVKRLKSDTKIALSGTPIENHLGELWSLFSIVQPGLFKNRKAFQSMKQERIAVKIKPFVLRRLKRDVLQDLPEKTETTEYIDLSEEQKRVYQVQHAAIKQEIEEMTQSDTIQTNRIKVLAGMTRLRQICCDPRLILPNFEGESSKLERLMEYLEEARENGKRVVLFSQFTSMLSIIRERLDALGRDYHYLDGQTKNEDRLHLTTRFNTGEKDLFLISLKAGGTGLNLTGGDTVILFDSWWNPAIEDQAADRVHRFGQKKSVQIIRFITKGTIEERINDLQEQKRELIDSVITKGQSQPLTSLTTEEVLALLEE</sequence>
<dbReference type="InterPro" id="IPR007527">
    <property type="entry name" value="Znf_SWIM"/>
</dbReference>
<dbReference type="Gene3D" id="3.40.50.10810">
    <property type="entry name" value="Tandem AAA-ATPase domain"/>
    <property type="match status" value="1"/>
</dbReference>
<dbReference type="Pfam" id="PF00271">
    <property type="entry name" value="Helicase_C"/>
    <property type="match status" value="1"/>
</dbReference>
<dbReference type="PANTHER" id="PTHR10799">
    <property type="entry name" value="SNF2/RAD54 HELICASE FAMILY"/>
    <property type="match status" value="1"/>
</dbReference>
<dbReference type="PROSITE" id="PS50966">
    <property type="entry name" value="ZF_SWIM"/>
    <property type="match status" value="1"/>
</dbReference>
<dbReference type="Pfam" id="PF04434">
    <property type="entry name" value="SWIM"/>
    <property type="match status" value="1"/>
</dbReference>
<dbReference type="SMART" id="SM00490">
    <property type="entry name" value="HELICc"/>
    <property type="match status" value="1"/>
</dbReference>
<keyword evidence="2" id="KW-0863">Zinc-finger</keyword>
<dbReference type="EMBL" id="BAAACW010000136">
    <property type="protein sequence ID" value="GAA0368894.1"/>
    <property type="molecule type" value="Genomic_DNA"/>
</dbReference>
<dbReference type="SMART" id="SM00487">
    <property type="entry name" value="DEXDc"/>
    <property type="match status" value="1"/>
</dbReference>
<dbReference type="Pfam" id="PF08455">
    <property type="entry name" value="SNF2_assoc"/>
    <property type="match status" value="1"/>
</dbReference>
<keyword evidence="6" id="KW-0547">Nucleotide-binding</keyword>
<keyword evidence="1" id="KW-0378">Hydrolase</keyword>
<keyword evidence="7" id="KW-1185">Reference proteome</keyword>
<evidence type="ECO:0000259" key="3">
    <source>
        <dbReference type="PROSITE" id="PS50966"/>
    </source>
</evidence>
<name>A0ABN0XNL2_9LACT</name>
<dbReference type="PROSITE" id="PS51194">
    <property type="entry name" value="HELICASE_CTER"/>
    <property type="match status" value="1"/>
</dbReference>
<dbReference type="SUPFAM" id="SSF52540">
    <property type="entry name" value="P-loop containing nucleoside triphosphate hydrolases"/>
    <property type="match status" value="2"/>
</dbReference>
<dbReference type="CDD" id="cd18793">
    <property type="entry name" value="SF2_C_SNF"/>
    <property type="match status" value="1"/>
</dbReference>
<organism evidence="6 7">
    <name type="scientific">Alkalibacterium iburiense</name>
    <dbReference type="NCBI Taxonomy" id="290589"/>
    <lineage>
        <taxon>Bacteria</taxon>
        <taxon>Bacillati</taxon>
        <taxon>Bacillota</taxon>
        <taxon>Bacilli</taxon>
        <taxon>Lactobacillales</taxon>
        <taxon>Carnobacteriaceae</taxon>
        <taxon>Alkalibacterium</taxon>
    </lineage>
</organism>
<dbReference type="RefSeq" id="WP_343756390.1">
    <property type="nucleotide sequence ID" value="NZ_BAAACW010000136.1"/>
</dbReference>
<dbReference type="GO" id="GO:0004386">
    <property type="term" value="F:helicase activity"/>
    <property type="evidence" value="ECO:0007669"/>
    <property type="project" value="UniProtKB-KW"/>
</dbReference>
<evidence type="ECO:0000256" key="1">
    <source>
        <dbReference type="ARBA" id="ARBA00022801"/>
    </source>
</evidence>
<protein>
    <submittedName>
        <fullName evidence="6">DEAD/DEAH box helicase</fullName>
    </submittedName>
</protein>
<comment type="caution">
    <text evidence="6">The sequence shown here is derived from an EMBL/GenBank/DDBJ whole genome shotgun (WGS) entry which is preliminary data.</text>
</comment>
<keyword evidence="2" id="KW-0862">Zinc</keyword>
<dbReference type="InterPro" id="IPR014001">
    <property type="entry name" value="Helicase_ATP-bd"/>
</dbReference>